<evidence type="ECO:0000256" key="1">
    <source>
        <dbReference type="SAM" id="Phobius"/>
    </source>
</evidence>
<name>A0A285UPW3_9BACL</name>
<reference evidence="3" key="1">
    <citation type="submission" date="2017-08" db="EMBL/GenBank/DDBJ databases">
        <authorList>
            <person name="Varghese N."/>
            <person name="Submissions S."/>
        </authorList>
    </citation>
    <scope>NUCLEOTIDE SEQUENCE [LARGE SCALE GENOMIC DNA]</scope>
    <source>
        <strain evidence="3">JC23</strain>
    </source>
</reference>
<keyword evidence="1" id="KW-1133">Transmembrane helix</keyword>
<dbReference type="EMBL" id="OBQC01000017">
    <property type="protein sequence ID" value="SOC43737.1"/>
    <property type="molecule type" value="Genomic_DNA"/>
</dbReference>
<feature type="transmembrane region" description="Helical" evidence="1">
    <location>
        <begin position="28"/>
        <end position="45"/>
    </location>
</feature>
<feature type="transmembrane region" description="Helical" evidence="1">
    <location>
        <begin position="65"/>
        <end position="83"/>
    </location>
</feature>
<evidence type="ECO:0000313" key="2">
    <source>
        <dbReference type="EMBL" id="SOC43737.1"/>
    </source>
</evidence>
<evidence type="ECO:0000313" key="3">
    <source>
        <dbReference type="Proteomes" id="UP000219252"/>
    </source>
</evidence>
<feature type="transmembrane region" description="Helical" evidence="1">
    <location>
        <begin position="90"/>
        <end position="109"/>
    </location>
</feature>
<keyword evidence="3" id="KW-1185">Reference proteome</keyword>
<dbReference type="Proteomes" id="UP000219252">
    <property type="component" value="Unassembled WGS sequence"/>
</dbReference>
<accession>A0A285UPW3</accession>
<gene>
    <name evidence="2" type="ORF">SAMN05877842_11730</name>
</gene>
<dbReference type="AlphaFoldDB" id="A0A285UPW3"/>
<proteinExistence type="predicted"/>
<keyword evidence="1" id="KW-0472">Membrane</keyword>
<keyword evidence="1" id="KW-0812">Transmembrane</keyword>
<protein>
    <submittedName>
        <fullName evidence="2">Uncharacterized protein</fullName>
    </submittedName>
</protein>
<organism evidence="2 3">
    <name type="scientific">Ureibacillus acetophenoni</name>
    <dbReference type="NCBI Taxonomy" id="614649"/>
    <lineage>
        <taxon>Bacteria</taxon>
        <taxon>Bacillati</taxon>
        <taxon>Bacillota</taxon>
        <taxon>Bacilli</taxon>
        <taxon>Bacillales</taxon>
        <taxon>Caryophanaceae</taxon>
        <taxon>Ureibacillus</taxon>
    </lineage>
</organism>
<feature type="transmembrane region" description="Helical" evidence="1">
    <location>
        <begin position="121"/>
        <end position="140"/>
    </location>
</feature>
<feature type="transmembrane region" description="Helical" evidence="1">
    <location>
        <begin position="6"/>
        <end position="21"/>
    </location>
</feature>
<sequence length="149" mass="17705">MILNIILVFALPWIVCLFHIFKHDKRLVVTISTFSSVIGFTVNEIGEYFGFWRVYPFHKSHISTLPFILGVYSVLGVYLIYFLRKYKRPYFVIFLFTLCTTILEGIWFLMGRVMFGNGWNIGWTFVSYLFPYIFVYLYYLGLKGLKILE</sequence>